<keyword evidence="2" id="KW-1185">Reference proteome</keyword>
<sequence>MDLLSLTPEESGTRRLGYAAAGLRFQAQTHTGSARPASGWNTHCTRFTMKSLSGQDPLMSADSPSGNQDMVASAAEIESRAVSSWGSQLDLTMVPPAEDVLELDYMEDEEDTSEFLLSDSDGDDIFVSAAQAAMSAPPGESTPASPVLSMDLQAVCQRTASRLDIPWSEVAKETLRYEGNNLPQAERTKRQLLPVFPEMLDEVAVSWRDRPFSNKAPIQGASSLDCDGMERLGLLRMPPSVSPIIKKF</sequence>
<evidence type="ECO:0000313" key="1">
    <source>
        <dbReference type="EMBL" id="KAK5936105.1"/>
    </source>
</evidence>
<gene>
    <name evidence="1" type="ORF">CgunFtcFv8_027607</name>
</gene>
<dbReference type="Proteomes" id="UP001331515">
    <property type="component" value="Unassembled WGS sequence"/>
</dbReference>
<dbReference type="AlphaFoldDB" id="A0AAN8EK68"/>
<comment type="caution">
    <text evidence="1">The sequence shown here is derived from an EMBL/GenBank/DDBJ whole genome shotgun (WGS) entry which is preliminary data.</text>
</comment>
<name>A0AAN8EK68_CHAGU</name>
<reference evidence="1 2" key="1">
    <citation type="journal article" date="2023" name="Mol. Biol. Evol.">
        <title>Genomics of Secondarily Temperate Adaptation in the Only Non-Antarctic Icefish.</title>
        <authorList>
            <person name="Rivera-Colon A.G."/>
            <person name="Rayamajhi N."/>
            <person name="Minhas B.F."/>
            <person name="Madrigal G."/>
            <person name="Bilyk K.T."/>
            <person name="Yoon V."/>
            <person name="Hune M."/>
            <person name="Gregory S."/>
            <person name="Cheng C.H.C."/>
            <person name="Catchen J.M."/>
        </authorList>
    </citation>
    <scope>NUCLEOTIDE SEQUENCE [LARGE SCALE GENOMIC DNA]</scope>
    <source>
        <tissue evidence="1">White muscle</tissue>
    </source>
</reference>
<dbReference type="EMBL" id="JAURVH010001045">
    <property type="protein sequence ID" value="KAK5936105.1"/>
    <property type="molecule type" value="Genomic_DNA"/>
</dbReference>
<accession>A0AAN8EK68</accession>
<proteinExistence type="predicted"/>
<organism evidence="1 2">
    <name type="scientific">Champsocephalus gunnari</name>
    <name type="common">Mackerel icefish</name>
    <dbReference type="NCBI Taxonomy" id="52237"/>
    <lineage>
        <taxon>Eukaryota</taxon>
        <taxon>Metazoa</taxon>
        <taxon>Chordata</taxon>
        <taxon>Craniata</taxon>
        <taxon>Vertebrata</taxon>
        <taxon>Euteleostomi</taxon>
        <taxon>Actinopterygii</taxon>
        <taxon>Neopterygii</taxon>
        <taxon>Teleostei</taxon>
        <taxon>Neoteleostei</taxon>
        <taxon>Acanthomorphata</taxon>
        <taxon>Eupercaria</taxon>
        <taxon>Perciformes</taxon>
        <taxon>Notothenioidei</taxon>
        <taxon>Channichthyidae</taxon>
        <taxon>Champsocephalus</taxon>
    </lineage>
</organism>
<evidence type="ECO:0000313" key="2">
    <source>
        <dbReference type="Proteomes" id="UP001331515"/>
    </source>
</evidence>
<protein>
    <submittedName>
        <fullName evidence="1">Uncharacterized protein</fullName>
    </submittedName>
</protein>